<dbReference type="EMBL" id="LSRX01000306">
    <property type="protein sequence ID" value="OLQ01061.1"/>
    <property type="molecule type" value="Genomic_DNA"/>
</dbReference>
<organism evidence="1 2">
    <name type="scientific">Symbiodinium microadriaticum</name>
    <name type="common">Dinoflagellate</name>
    <name type="synonym">Zooxanthella microadriatica</name>
    <dbReference type="NCBI Taxonomy" id="2951"/>
    <lineage>
        <taxon>Eukaryota</taxon>
        <taxon>Sar</taxon>
        <taxon>Alveolata</taxon>
        <taxon>Dinophyceae</taxon>
        <taxon>Suessiales</taxon>
        <taxon>Symbiodiniaceae</taxon>
        <taxon>Symbiodinium</taxon>
    </lineage>
</organism>
<accession>A0A1Q9E0W4</accession>
<dbReference type="AlphaFoldDB" id="A0A1Q9E0W4"/>
<keyword evidence="2" id="KW-1185">Reference proteome</keyword>
<name>A0A1Q9E0W4_SYMMI</name>
<dbReference type="Proteomes" id="UP000186817">
    <property type="component" value="Unassembled WGS sequence"/>
</dbReference>
<evidence type="ECO:0000313" key="2">
    <source>
        <dbReference type="Proteomes" id="UP000186817"/>
    </source>
</evidence>
<proteinExistence type="predicted"/>
<gene>
    <name evidence="1" type="ORF">AK812_SmicGene16222</name>
</gene>
<reference evidence="1 2" key="1">
    <citation type="submission" date="2016-02" db="EMBL/GenBank/DDBJ databases">
        <title>Genome analysis of coral dinoflagellate symbionts highlights evolutionary adaptations to a symbiotic lifestyle.</title>
        <authorList>
            <person name="Aranda M."/>
            <person name="Li Y."/>
            <person name="Liew Y.J."/>
            <person name="Baumgarten S."/>
            <person name="Simakov O."/>
            <person name="Wilson M."/>
            <person name="Piel J."/>
            <person name="Ashoor H."/>
            <person name="Bougouffa S."/>
            <person name="Bajic V.B."/>
            <person name="Ryu T."/>
            <person name="Ravasi T."/>
            <person name="Bayer T."/>
            <person name="Micklem G."/>
            <person name="Kim H."/>
            <person name="Bhak J."/>
            <person name="Lajeunesse T.C."/>
            <person name="Voolstra C.R."/>
        </authorList>
    </citation>
    <scope>NUCLEOTIDE SEQUENCE [LARGE SCALE GENOMIC DNA]</scope>
    <source>
        <strain evidence="1 2">CCMP2467</strain>
    </source>
</reference>
<comment type="caution">
    <text evidence="1">The sequence shown here is derived from an EMBL/GenBank/DDBJ whole genome shotgun (WGS) entry which is preliminary data.</text>
</comment>
<protein>
    <submittedName>
        <fullName evidence="1">Uncharacterized protein</fullName>
    </submittedName>
</protein>
<evidence type="ECO:0000313" key="1">
    <source>
        <dbReference type="EMBL" id="OLQ01061.1"/>
    </source>
</evidence>
<sequence length="118" mass="12662">MADSSDQLAAGMPRGRAFISKRALLRGSGVQPGQAGCEFISEWASLQPGCYAAGPRHASANWREGTQKRLASVVQRWHATSFKLQAGRSARPGEQSRMVPAHQWRLTGASATGRMLAA</sequence>